<evidence type="ECO:0000256" key="10">
    <source>
        <dbReference type="ARBA" id="ARBA00023065"/>
    </source>
</evidence>
<feature type="transmembrane region" description="Helical" evidence="14">
    <location>
        <begin position="12"/>
        <end position="30"/>
    </location>
</feature>
<organism evidence="16 17">
    <name type="scientific">Strongyloides venezuelensis</name>
    <name type="common">Threadworm</name>
    <dbReference type="NCBI Taxonomy" id="75913"/>
    <lineage>
        <taxon>Eukaryota</taxon>
        <taxon>Metazoa</taxon>
        <taxon>Ecdysozoa</taxon>
        <taxon>Nematoda</taxon>
        <taxon>Chromadorea</taxon>
        <taxon>Rhabditida</taxon>
        <taxon>Tylenchina</taxon>
        <taxon>Panagrolaimomorpha</taxon>
        <taxon>Strongyloidoidea</taxon>
        <taxon>Strongyloididae</taxon>
        <taxon>Strongyloides</taxon>
    </lineage>
</organism>
<evidence type="ECO:0000256" key="9">
    <source>
        <dbReference type="ARBA" id="ARBA00023054"/>
    </source>
</evidence>
<evidence type="ECO:0000256" key="5">
    <source>
        <dbReference type="ARBA" id="ARBA00022723"/>
    </source>
</evidence>
<dbReference type="Gene3D" id="1.10.150.50">
    <property type="entry name" value="Transcription Factor, Ets-1"/>
    <property type="match status" value="1"/>
</dbReference>
<keyword evidence="5" id="KW-0479">Metal-binding</keyword>
<dbReference type="GO" id="GO:0006874">
    <property type="term" value="P:intracellular calcium ion homeostasis"/>
    <property type="evidence" value="ECO:0007669"/>
    <property type="project" value="TreeGrafter"/>
</dbReference>
<evidence type="ECO:0000256" key="12">
    <source>
        <dbReference type="SAM" id="Coils"/>
    </source>
</evidence>
<evidence type="ECO:0000256" key="8">
    <source>
        <dbReference type="ARBA" id="ARBA00022989"/>
    </source>
</evidence>
<dbReference type="CDD" id="cd11722">
    <property type="entry name" value="SOAR"/>
    <property type="match status" value="1"/>
</dbReference>
<sequence>MIKTILILKKCTLFKIIYLLLLILTNFYVLGKEENLKIKNVVVTAEQEKLRDKEGYAAIAELHKQMDDDKSGSIDRAESSDFLTADLHIGGSDRARREKHFHNNNDDSITVDELWENFFLSEERYWNEERMIEWLVNSVKLPQYIDNFRKIKATGIYLPRMALPSGAFLSETMGIKNYVHRQKIQLKALDVVLFGYIDSSNKLKDLLLALLACTLFGVIFFFNRQQNKAKMEMAQLSSRLGELKNLETEFNDSQRKFDEERKKRQSTSDVLDNEQVEALRIKLEAAEKKLEHASATSGSIELSLQPLLRRTYELEYSHIQQQKLECLTEMKEAKELVDKLRRKQSSVMYSLKLATGATSGTEVIDTKIFSLKTRMEKITLALDECTQRWVDIELLCGFPIISSNDCGRSLSKAKISLNGIPSSSTGTSTSAKISSVGGPFVLSNLYSKNSASNSSISCLVKKGGACDTNEITSSSSSSSSGASSPGYATRSHPKISSSNIRKNIIPYKQVGYLPSSSSGTNISNASSSSSKLLKKLTQQSTIDNNSVKSIDLKIAQQSSEDSITPPPNTVYFNTNNSSIHTVFEKSCGDNNYSTCNVSEDQSSFCESKSGKENKLNGKIKKVTKSIKNIKIFRNNKS</sequence>
<evidence type="ECO:0000256" key="4">
    <source>
        <dbReference type="ARBA" id="ARBA00022692"/>
    </source>
</evidence>
<evidence type="ECO:0000256" key="13">
    <source>
        <dbReference type="SAM" id="MobiDB-lite"/>
    </source>
</evidence>
<dbReference type="GO" id="GO:0005246">
    <property type="term" value="F:calcium channel regulator activity"/>
    <property type="evidence" value="ECO:0007669"/>
    <property type="project" value="InterPro"/>
</dbReference>
<evidence type="ECO:0000256" key="7">
    <source>
        <dbReference type="ARBA" id="ARBA00022837"/>
    </source>
</evidence>
<evidence type="ECO:0000256" key="11">
    <source>
        <dbReference type="ARBA" id="ARBA00023136"/>
    </source>
</evidence>
<dbReference type="SMART" id="SM00454">
    <property type="entry name" value="SAM"/>
    <property type="match status" value="1"/>
</dbReference>
<dbReference type="Gene3D" id="1.10.287.3550">
    <property type="match status" value="1"/>
</dbReference>
<dbReference type="Proteomes" id="UP000035680">
    <property type="component" value="Unassembled WGS sequence"/>
</dbReference>
<dbReference type="STRING" id="75913.A0A0K0F5S2"/>
<keyword evidence="2" id="KW-0813">Transport</keyword>
<feature type="domain" description="SAM" evidence="15">
    <location>
        <begin position="126"/>
        <end position="184"/>
    </location>
</feature>
<dbReference type="GO" id="GO:0005886">
    <property type="term" value="C:plasma membrane"/>
    <property type="evidence" value="ECO:0007669"/>
    <property type="project" value="TreeGrafter"/>
</dbReference>
<reference evidence="16" key="1">
    <citation type="submission" date="2014-07" db="EMBL/GenBank/DDBJ databases">
        <authorList>
            <person name="Martin A.A"/>
            <person name="De Silva N."/>
        </authorList>
    </citation>
    <scope>NUCLEOTIDE SEQUENCE</scope>
</reference>
<keyword evidence="4 14" id="KW-0812">Transmembrane</keyword>
<evidence type="ECO:0000313" key="17">
    <source>
        <dbReference type="WBParaSite" id="SVE_0416400.1"/>
    </source>
</evidence>
<proteinExistence type="predicted"/>
<dbReference type="Pfam" id="PF07647">
    <property type="entry name" value="SAM_2"/>
    <property type="match status" value="1"/>
</dbReference>
<accession>A0A0K0F5S2</accession>
<dbReference type="Pfam" id="PF25578">
    <property type="entry name" value="EF-hand_STIM1"/>
    <property type="match status" value="1"/>
</dbReference>
<keyword evidence="6" id="KW-0732">Signal</keyword>
<keyword evidence="16" id="KW-1185">Reference proteome</keyword>
<evidence type="ECO:0000256" key="14">
    <source>
        <dbReference type="SAM" id="Phobius"/>
    </source>
</evidence>
<dbReference type="PROSITE" id="PS50105">
    <property type="entry name" value="SAM_DOMAIN"/>
    <property type="match status" value="1"/>
</dbReference>
<evidence type="ECO:0000313" key="16">
    <source>
        <dbReference type="Proteomes" id="UP000035680"/>
    </source>
</evidence>
<evidence type="ECO:0000256" key="1">
    <source>
        <dbReference type="ARBA" id="ARBA00004479"/>
    </source>
</evidence>
<dbReference type="InterPro" id="IPR013761">
    <property type="entry name" value="SAM/pointed_sf"/>
</dbReference>
<reference evidence="17" key="2">
    <citation type="submission" date="2015-08" db="UniProtKB">
        <authorList>
            <consortium name="WormBaseParasite"/>
        </authorList>
    </citation>
    <scope>IDENTIFICATION</scope>
</reference>
<comment type="subcellular location">
    <subcellularLocation>
        <location evidence="1">Membrane</location>
        <topology evidence="1">Single-pass type I membrane protein</topology>
    </subcellularLocation>
</comment>
<keyword evidence="8 14" id="KW-1133">Transmembrane helix</keyword>
<dbReference type="AlphaFoldDB" id="A0A0K0F5S2"/>
<dbReference type="InterPro" id="IPR032393">
    <property type="entry name" value="SOAR_STIM1/2"/>
</dbReference>
<keyword evidence="10" id="KW-0406">Ion transport</keyword>
<dbReference type="InterPro" id="IPR037608">
    <property type="entry name" value="STIM1/2"/>
</dbReference>
<evidence type="ECO:0000256" key="2">
    <source>
        <dbReference type="ARBA" id="ARBA00022448"/>
    </source>
</evidence>
<name>A0A0K0F5S2_STRVS</name>
<dbReference type="InterPro" id="IPR057835">
    <property type="entry name" value="EF-hand_STIM1/2"/>
</dbReference>
<dbReference type="GO" id="GO:0005509">
    <property type="term" value="F:calcium ion binding"/>
    <property type="evidence" value="ECO:0007669"/>
    <property type="project" value="TreeGrafter"/>
</dbReference>
<evidence type="ECO:0000256" key="3">
    <source>
        <dbReference type="ARBA" id="ARBA00022568"/>
    </source>
</evidence>
<evidence type="ECO:0000259" key="15">
    <source>
        <dbReference type="PROSITE" id="PS50105"/>
    </source>
</evidence>
<dbReference type="InterPro" id="IPR001660">
    <property type="entry name" value="SAM"/>
</dbReference>
<dbReference type="Pfam" id="PF16533">
    <property type="entry name" value="SOAR"/>
    <property type="match status" value="1"/>
</dbReference>
<dbReference type="WBParaSite" id="SVE_0416400.1">
    <property type="protein sequence ID" value="SVE_0416400.1"/>
    <property type="gene ID" value="SVE_0416400"/>
</dbReference>
<dbReference type="SUPFAM" id="SSF47769">
    <property type="entry name" value="SAM/Pointed domain"/>
    <property type="match status" value="1"/>
</dbReference>
<keyword evidence="9 12" id="KW-0175">Coiled coil</keyword>
<dbReference type="GO" id="GO:0005783">
    <property type="term" value="C:endoplasmic reticulum"/>
    <property type="evidence" value="ECO:0007669"/>
    <property type="project" value="TreeGrafter"/>
</dbReference>
<keyword evidence="3" id="KW-0109">Calcium transport</keyword>
<feature type="coiled-coil region" evidence="12">
    <location>
        <begin position="226"/>
        <end position="296"/>
    </location>
</feature>
<evidence type="ECO:0000256" key="6">
    <source>
        <dbReference type="ARBA" id="ARBA00022729"/>
    </source>
</evidence>
<protein>
    <submittedName>
        <fullName evidence="17">Stromal interaction molecule homolog (inferred by orthology to a D. melanogaster protein)</fullName>
    </submittedName>
</protein>
<keyword evidence="11 14" id="KW-0472">Membrane</keyword>
<dbReference type="PANTHER" id="PTHR15136:SF5">
    <property type="entry name" value="STROMAL INTERACTION MOLECULE HOMOLOG"/>
    <property type="match status" value="1"/>
</dbReference>
<feature type="region of interest" description="Disordered" evidence="13">
    <location>
        <begin position="470"/>
        <end position="495"/>
    </location>
</feature>
<dbReference type="Gene3D" id="1.10.238.180">
    <property type="match status" value="1"/>
</dbReference>
<keyword evidence="7" id="KW-0106">Calcium</keyword>
<dbReference type="GO" id="GO:0002115">
    <property type="term" value="P:store-operated calcium entry"/>
    <property type="evidence" value="ECO:0007669"/>
    <property type="project" value="TreeGrafter"/>
</dbReference>
<dbReference type="PANTHER" id="PTHR15136">
    <property type="entry name" value="STROMAL INTERACTION MOLECULE HOMOLOG"/>
    <property type="match status" value="1"/>
</dbReference>
<dbReference type="GO" id="GO:0051049">
    <property type="term" value="P:regulation of transport"/>
    <property type="evidence" value="ECO:0007669"/>
    <property type="project" value="UniProtKB-ARBA"/>
</dbReference>
<feature type="compositionally biased region" description="Low complexity" evidence="13">
    <location>
        <begin position="473"/>
        <end position="484"/>
    </location>
</feature>